<evidence type="ECO:0000313" key="3">
    <source>
        <dbReference type="Proteomes" id="UP000712281"/>
    </source>
</evidence>
<accession>A0A8S9KTW8</accession>
<sequence length="65" mass="7035">MSDVNHYPDVGGGDRITTTRLRVIYLLSRFSVFSCGSSTISGAIILPAHIPPSSIHLLICLLQHS</sequence>
<gene>
    <name evidence="2" type="ORF">F2Q68_00008203</name>
    <name evidence="1" type="ORF">F2Q70_00015128</name>
</gene>
<evidence type="ECO:0000313" key="2">
    <source>
        <dbReference type="EMBL" id="KAF2597985.1"/>
    </source>
</evidence>
<dbReference type="EMBL" id="QGKW02000717">
    <property type="protein sequence ID" value="KAF2597985.1"/>
    <property type="molecule type" value="Genomic_DNA"/>
</dbReference>
<name>A0A8S9KTW8_BRACR</name>
<dbReference type="AlphaFoldDB" id="A0A8S9KTW8"/>
<protein>
    <submittedName>
        <fullName evidence="2">Uncharacterized protein</fullName>
    </submittedName>
</protein>
<dbReference type="Proteomes" id="UP000712281">
    <property type="component" value="Unassembled WGS sequence"/>
</dbReference>
<evidence type="ECO:0000313" key="1">
    <source>
        <dbReference type="EMBL" id="KAF2564580.1"/>
    </source>
</evidence>
<reference evidence="2" key="1">
    <citation type="submission" date="2019-12" db="EMBL/GenBank/DDBJ databases">
        <title>Genome sequencing and annotation of Brassica cretica.</title>
        <authorList>
            <person name="Studholme D.J."/>
            <person name="Sarris P.F."/>
        </authorList>
    </citation>
    <scope>NUCLEOTIDE SEQUENCE</scope>
    <source>
        <strain evidence="2">PFS-001/15</strain>
        <strain evidence="1">PFS-102/07</strain>
        <tissue evidence="2">Leaf</tissue>
    </source>
</reference>
<organism evidence="2 3">
    <name type="scientific">Brassica cretica</name>
    <name type="common">Mustard</name>
    <dbReference type="NCBI Taxonomy" id="69181"/>
    <lineage>
        <taxon>Eukaryota</taxon>
        <taxon>Viridiplantae</taxon>
        <taxon>Streptophyta</taxon>
        <taxon>Embryophyta</taxon>
        <taxon>Tracheophyta</taxon>
        <taxon>Spermatophyta</taxon>
        <taxon>Magnoliopsida</taxon>
        <taxon>eudicotyledons</taxon>
        <taxon>Gunneridae</taxon>
        <taxon>Pentapetalae</taxon>
        <taxon>rosids</taxon>
        <taxon>malvids</taxon>
        <taxon>Brassicales</taxon>
        <taxon>Brassicaceae</taxon>
        <taxon>Brassiceae</taxon>
        <taxon>Brassica</taxon>
    </lineage>
</organism>
<proteinExistence type="predicted"/>
<comment type="caution">
    <text evidence="2">The sequence shown here is derived from an EMBL/GenBank/DDBJ whole genome shotgun (WGS) entry which is preliminary data.</text>
</comment>
<dbReference type="EMBL" id="QGKY02001250">
    <property type="protein sequence ID" value="KAF2564580.1"/>
    <property type="molecule type" value="Genomic_DNA"/>
</dbReference>